<dbReference type="InterPro" id="IPR011598">
    <property type="entry name" value="bHLH_dom"/>
</dbReference>
<dbReference type="CDD" id="cd11393">
    <property type="entry name" value="bHLH_AtbHLH_like"/>
    <property type="match status" value="1"/>
</dbReference>
<dbReference type="EMBL" id="CAADRP010001446">
    <property type="protein sequence ID" value="VFU38685.1"/>
    <property type="molecule type" value="Genomic_DNA"/>
</dbReference>
<evidence type="ECO:0000256" key="7">
    <source>
        <dbReference type="SAM" id="MobiDB-lite"/>
    </source>
</evidence>
<dbReference type="Gene3D" id="4.10.280.10">
    <property type="entry name" value="Helix-loop-helix DNA-binding domain"/>
    <property type="match status" value="1"/>
</dbReference>
<evidence type="ECO:0000313" key="9">
    <source>
        <dbReference type="EMBL" id="VFU38685.1"/>
    </source>
</evidence>
<dbReference type="AlphaFoldDB" id="A0A6N2LD39"/>
<evidence type="ECO:0000256" key="6">
    <source>
        <dbReference type="ARBA" id="ARBA00023242"/>
    </source>
</evidence>
<dbReference type="PANTHER" id="PTHR16223">
    <property type="entry name" value="TRANSCRIPTION FACTOR BHLH83-RELATED"/>
    <property type="match status" value="1"/>
</dbReference>
<feature type="compositionally biased region" description="Low complexity" evidence="7">
    <location>
        <begin position="20"/>
        <end position="31"/>
    </location>
</feature>
<accession>A0A6N2LD39</accession>
<evidence type="ECO:0000259" key="8">
    <source>
        <dbReference type="PROSITE" id="PS50888"/>
    </source>
</evidence>
<comment type="subcellular location">
    <subcellularLocation>
        <location evidence="1">Nucleus</location>
    </subcellularLocation>
</comment>
<dbReference type="SUPFAM" id="SSF47459">
    <property type="entry name" value="HLH, helix-loop-helix DNA-binding domain"/>
    <property type="match status" value="1"/>
</dbReference>
<dbReference type="GO" id="GO:0000978">
    <property type="term" value="F:RNA polymerase II cis-regulatory region sequence-specific DNA binding"/>
    <property type="evidence" value="ECO:0007669"/>
    <property type="project" value="TreeGrafter"/>
</dbReference>
<dbReference type="PROSITE" id="PS50888">
    <property type="entry name" value="BHLH"/>
    <property type="match status" value="1"/>
</dbReference>
<keyword evidence="3" id="KW-0805">Transcription regulation</keyword>
<dbReference type="GO" id="GO:0046983">
    <property type="term" value="F:protein dimerization activity"/>
    <property type="evidence" value="ECO:0007669"/>
    <property type="project" value="InterPro"/>
</dbReference>
<name>A0A6N2LD39_SALVM</name>
<keyword evidence="4" id="KW-0238">DNA-binding</keyword>
<feature type="domain" description="BHLH" evidence="8">
    <location>
        <begin position="312"/>
        <end position="361"/>
    </location>
</feature>
<reference evidence="9" key="1">
    <citation type="submission" date="2019-03" db="EMBL/GenBank/DDBJ databases">
        <authorList>
            <person name="Mank J."/>
            <person name="Almeida P."/>
        </authorList>
    </citation>
    <scope>NUCLEOTIDE SEQUENCE</scope>
    <source>
        <strain evidence="9">78183</strain>
    </source>
</reference>
<evidence type="ECO:0000256" key="3">
    <source>
        <dbReference type="ARBA" id="ARBA00023015"/>
    </source>
</evidence>
<dbReference type="InterPro" id="IPR036638">
    <property type="entry name" value="HLH_DNA-bd_sf"/>
</dbReference>
<gene>
    <name evidence="9" type="ORF">SVIM_LOCUS212190</name>
</gene>
<dbReference type="InterPro" id="IPR045843">
    <property type="entry name" value="IND-like"/>
</dbReference>
<proteinExistence type="predicted"/>
<dbReference type="PANTHER" id="PTHR16223:SF56">
    <property type="entry name" value="TRANSCRIPTION FACTOR BHLH110"/>
    <property type="match status" value="1"/>
</dbReference>
<keyword evidence="6" id="KW-0539">Nucleus</keyword>
<feature type="region of interest" description="Disordered" evidence="7">
    <location>
        <begin position="20"/>
        <end position="39"/>
    </location>
</feature>
<dbReference type="GO" id="GO:0000981">
    <property type="term" value="F:DNA-binding transcription factor activity, RNA polymerase II-specific"/>
    <property type="evidence" value="ECO:0007669"/>
    <property type="project" value="TreeGrafter"/>
</dbReference>
<comment type="subunit">
    <text evidence="2">Homodimer.</text>
</comment>
<dbReference type="GO" id="GO:0005634">
    <property type="term" value="C:nucleus"/>
    <property type="evidence" value="ECO:0007669"/>
    <property type="project" value="UniProtKB-SubCell"/>
</dbReference>
<dbReference type="FunFam" id="4.10.280.10:FF:000032">
    <property type="entry name" value="Transcription factor bHLH123 family"/>
    <property type="match status" value="1"/>
</dbReference>
<organism evidence="9">
    <name type="scientific">Salix viminalis</name>
    <name type="common">Common osier</name>
    <name type="synonym">Basket willow</name>
    <dbReference type="NCBI Taxonomy" id="40686"/>
    <lineage>
        <taxon>Eukaryota</taxon>
        <taxon>Viridiplantae</taxon>
        <taxon>Streptophyta</taxon>
        <taxon>Embryophyta</taxon>
        <taxon>Tracheophyta</taxon>
        <taxon>Spermatophyta</taxon>
        <taxon>Magnoliopsida</taxon>
        <taxon>eudicotyledons</taxon>
        <taxon>Gunneridae</taxon>
        <taxon>Pentapetalae</taxon>
        <taxon>rosids</taxon>
        <taxon>fabids</taxon>
        <taxon>Malpighiales</taxon>
        <taxon>Salicaceae</taxon>
        <taxon>Saliceae</taxon>
        <taxon>Salix</taxon>
    </lineage>
</organism>
<evidence type="ECO:0000256" key="2">
    <source>
        <dbReference type="ARBA" id="ARBA00011738"/>
    </source>
</evidence>
<evidence type="ECO:0000256" key="1">
    <source>
        <dbReference type="ARBA" id="ARBA00004123"/>
    </source>
</evidence>
<protein>
    <recommendedName>
        <fullName evidence="8">BHLH domain-containing protein</fullName>
    </recommendedName>
</protein>
<sequence>MESANLHHQHQLQDQYFAGSSSLTTNTTPSSYAHESGSARAWTQATTLNSGNSGPNSNGVIFNQRQKNESPIPSLNSTMFQDLGLQYWNNNAGNFSSQSAYDLQLSKIKEELSSSDSFPKFTEMLNSPSSTIEDPLLSSSSYIKDEQTNLSLSEKLLLKTISSGFPINGHDQFSTRQIPSSHHNCSSFGSAVPSRGSFSQIYPSINISNFNQPSSPLISGASLDMNLQALDLLTSTRFSGSFPHPASLDPLDMFKDSLSFGFDSIQHSNQRPACSPNKISSATEKITEAKRPNNSLMEPKVTQAAAPKKSKLESRAPCPPLKVRKEKLGDRIAALQQLVAPFGKTDTASVLMEAIGYIKFLQNQVETLSVPYMKSSRNNTSRSIQAFDRKLKQRHQDAVSLTFLASNSGGEESKRDLRSRGLCLVPLSCMSYVTTDGGGGGIWPPPNFGGGT</sequence>
<feature type="region of interest" description="Disordered" evidence="7">
    <location>
        <begin position="289"/>
        <end position="316"/>
    </location>
</feature>
<dbReference type="InterPro" id="IPR045239">
    <property type="entry name" value="bHLH95_bHLH"/>
</dbReference>
<evidence type="ECO:0000256" key="5">
    <source>
        <dbReference type="ARBA" id="ARBA00023163"/>
    </source>
</evidence>
<evidence type="ECO:0000256" key="4">
    <source>
        <dbReference type="ARBA" id="ARBA00023125"/>
    </source>
</evidence>
<keyword evidence="5" id="KW-0804">Transcription</keyword>